<sequence>MQSHELSSCGFLGNKKVAAAAFPDVDKAVFVWFYEQRANRVPLSAKILQQKILNFASILEHDQFRASVGWLGRFKAWHDIMAKAISGEAATVDPVTASLWLLTNKQVLDQYRPCGVYNADETGLFFQLLLSKTLDLKGQKLHGGKHSKQRVTTLLCCNMDGTDKQPLLVIGQSEKPRCFKGNRHSLPVQYTKQEGVDVSGSFF</sequence>
<dbReference type="AlphaFoldDB" id="A0A9J6DGR0"/>
<evidence type="ECO:0000256" key="2">
    <source>
        <dbReference type="ARBA" id="ARBA00023125"/>
    </source>
</evidence>
<protein>
    <recommendedName>
        <fullName evidence="3">HTH CENPB-type domain-containing protein</fullName>
    </recommendedName>
</protein>
<dbReference type="InterPro" id="IPR006600">
    <property type="entry name" value="HTH_CenpB_DNA-bd_dom"/>
</dbReference>
<accession>A0A9J6DGR0</accession>
<dbReference type="SUPFAM" id="SSF46689">
    <property type="entry name" value="Homeodomain-like"/>
    <property type="match status" value="1"/>
</dbReference>
<dbReference type="Pfam" id="PF03184">
    <property type="entry name" value="DDE_1"/>
    <property type="match status" value="1"/>
</dbReference>
<reference evidence="4" key="2">
    <citation type="submission" date="2021-09" db="EMBL/GenBank/DDBJ databases">
        <authorList>
            <person name="Jia N."/>
            <person name="Wang J."/>
            <person name="Shi W."/>
            <person name="Du L."/>
            <person name="Sun Y."/>
            <person name="Zhan W."/>
            <person name="Jiang J."/>
            <person name="Wang Q."/>
            <person name="Zhang B."/>
            <person name="Ji P."/>
            <person name="Sakyi L.B."/>
            <person name="Cui X."/>
            <person name="Yuan T."/>
            <person name="Jiang B."/>
            <person name="Yang W."/>
            <person name="Lam T.T.-Y."/>
            <person name="Chang Q."/>
            <person name="Ding S."/>
            <person name="Wang X."/>
            <person name="Zhu J."/>
            <person name="Ruan X."/>
            <person name="Zhao L."/>
            <person name="Wei J."/>
            <person name="Que T."/>
            <person name="Du C."/>
            <person name="Cheng J."/>
            <person name="Dai P."/>
            <person name="Han X."/>
            <person name="Huang E."/>
            <person name="Gao Y."/>
            <person name="Liu J."/>
            <person name="Shao H."/>
            <person name="Ye R."/>
            <person name="Li L."/>
            <person name="Wei W."/>
            <person name="Wang X."/>
            <person name="Wang C."/>
            <person name="Huo Q."/>
            <person name="Li W."/>
            <person name="Guo W."/>
            <person name="Chen H."/>
            <person name="Chen S."/>
            <person name="Zhou L."/>
            <person name="Zhou L."/>
            <person name="Ni X."/>
            <person name="Tian J."/>
            <person name="Zhou Y."/>
            <person name="Sheng Y."/>
            <person name="Liu T."/>
            <person name="Pan Y."/>
            <person name="Xia L."/>
            <person name="Li J."/>
            <person name="Zhao F."/>
            <person name="Cao W."/>
        </authorList>
    </citation>
    <scope>NUCLEOTIDE SEQUENCE</scope>
    <source>
        <strain evidence="4">Rmic-2018</strain>
        <tissue evidence="4">Larvae</tissue>
    </source>
</reference>
<name>A0A9J6DGR0_RHIMP</name>
<dbReference type="Gene3D" id="1.10.10.60">
    <property type="entry name" value="Homeodomain-like"/>
    <property type="match status" value="1"/>
</dbReference>
<organism evidence="4 5">
    <name type="scientific">Rhipicephalus microplus</name>
    <name type="common">Cattle tick</name>
    <name type="synonym">Boophilus microplus</name>
    <dbReference type="NCBI Taxonomy" id="6941"/>
    <lineage>
        <taxon>Eukaryota</taxon>
        <taxon>Metazoa</taxon>
        <taxon>Ecdysozoa</taxon>
        <taxon>Arthropoda</taxon>
        <taxon>Chelicerata</taxon>
        <taxon>Arachnida</taxon>
        <taxon>Acari</taxon>
        <taxon>Parasitiformes</taxon>
        <taxon>Ixodida</taxon>
        <taxon>Ixodoidea</taxon>
        <taxon>Ixodidae</taxon>
        <taxon>Rhipicephalinae</taxon>
        <taxon>Rhipicephalus</taxon>
        <taxon>Boophilus</taxon>
    </lineage>
</organism>
<feature type="domain" description="HTH CENPB-type" evidence="3">
    <location>
        <begin position="13"/>
        <end position="84"/>
    </location>
</feature>
<dbReference type="GO" id="GO:0003677">
    <property type="term" value="F:DNA binding"/>
    <property type="evidence" value="ECO:0007669"/>
    <property type="project" value="UniProtKB-KW"/>
</dbReference>
<dbReference type="Pfam" id="PF03221">
    <property type="entry name" value="HTH_Tnp_Tc5"/>
    <property type="match status" value="1"/>
</dbReference>
<dbReference type="PROSITE" id="PS51253">
    <property type="entry name" value="HTH_CENPB"/>
    <property type="match status" value="1"/>
</dbReference>
<dbReference type="SMART" id="SM00674">
    <property type="entry name" value="CENPB"/>
    <property type="match status" value="1"/>
</dbReference>
<dbReference type="InterPro" id="IPR004875">
    <property type="entry name" value="DDE_SF_endonuclease_dom"/>
</dbReference>
<comment type="subcellular location">
    <subcellularLocation>
        <location evidence="1">Nucleus</location>
    </subcellularLocation>
</comment>
<gene>
    <name evidence="4" type="ORF">HPB51_015568</name>
</gene>
<dbReference type="EMBL" id="JABSTU010000009">
    <property type="protein sequence ID" value="KAH8021388.1"/>
    <property type="molecule type" value="Genomic_DNA"/>
</dbReference>
<dbReference type="PANTHER" id="PTHR19303">
    <property type="entry name" value="TRANSPOSON"/>
    <property type="match status" value="1"/>
</dbReference>
<evidence type="ECO:0000313" key="5">
    <source>
        <dbReference type="Proteomes" id="UP000821866"/>
    </source>
</evidence>
<dbReference type="GO" id="GO:0005634">
    <property type="term" value="C:nucleus"/>
    <property type="evidence" value="ECO:0007669"/>
    <property type="project" value="UniProtKB-SubCell"/>
</dbReference>
<keyword evidence="2" id="KW-0238">DNA-binding</keyword>
<dbReference type="PANTHER" id="PTHR19303:SF73">
    <property type="entry name" value="PROTEIN PDC2"/>
    <property type="match status" value="1"/>
</dbReference>
<dbReference type="Proteomes" id="UP000821866">
    <property type="component" value="Chromosome 7"/>
</dbReference>
<dbReference type="InterPro" id="IPR009057">
    <property type="entry name" value="Homeodomain-like_sf"/>
</dbReference>
<evidence type="ECO:0000259" key="3">
    <source>
        <dbReference type="PROSITE" id="PS51253"/>
    </source>
</evidence>
<dbReference type="InterPro" id="IPR050863">
    <property type="entry name" value="CenT-Element_Derived"/>
</dbReference>
<reference evidence="4" key="1">
    <citation type="journal article" date="2020" name="Cell">
        <title>Large-Scale Comparative Analyses of Tick Genomes Elucidate Their Genetic Diversity and Vector Capacities.</title>
        <authorList>
            <consortium name="Tick Genome and Microbiome Consortium (TIGMIC)"/>
            <person name="Jia N."/>
            <person name="Wang J."/>
            <person name="Shi W."/>
            <person name="Du L."/>
            <person name="Sun Y."/>
            <person name="Zhan W."/>
            <person name="Jiang J.F."/>
            <person name="Wang Q."/>
            <person name="Zhang B."/>
            <person name="Ji P."/>
            <person name="Bell-Sakyi L."/>
            <person name="Cui X.M."/>
            <person name="Yuan T.T."/>
            <person name="Jiang B.G."/>
            <person name="Yang W.F."/>
            <person name="Lam T.T."/>
            <person name="Chang Q.C."/>
            <person name="Ding S.J."/>
            <person name="Wang X.J."/>
            <person name="Zhu J.G."/>
            <person name="Ruan X.D."/>
            <person name="Zhao L."/>
            <person name="Wei J.T."/>
            <person name="Ye R.Z."/>
            <person name="Que T.C."/>
            <person name="Du C.H."/>
            <person name="Zhou Y.H."/>
            <person name="Cheng J.X."/>
            <person name="Dai P.F."/>
            <person name="Guo W.B."/>
            <person name="Han X.H."/>
            <person name="Huang E.J."/>
            <person name="Li L.F."/>
            <person name="Wei W."/>
            <person name="Gao Y.C."/>
            <person name="Liu J.Z."/>
            <person name="Shao H.Z."/>
            <person name="Wang X."/>
            <person name="Wang C.C."/>
            <person name="Yang T.C."/>
            <person name="Huo Q.B."/>
            <person name="Li W."/>
            <person name="Chen H.Y."/>
            <person name="Chen S.E."/>
            <person name="Zhou L.G."/>
            <person name="Ni X.B."/>
            <person name="Tian J.H."/>
            <person name="Sheng Y."/>
            <person name="Liu T."/>
            <person name="Pan Y.S."/>
            <person name="Xia L.Y."/>
            <person name="Li J."/>
            <person name="Zhao F."/>
            <person name="Cao W.C."/>
        </authorList>
    </citation>
    <scope>NUCLEOTIDE SEQUENCE</scope>
    <source>
        <strain evidence="4">Rmic-2018</strain>
    </source>
</reference>
<proteinExistence type="predicted"/>
<dbReference type="VEuPathDB" id="VectorBase:LOC119173805"/>
<keyword evidence="5" id="KW-1185">Reference proteome</keyword>
<evidence type="ECO:0000256" key="1">
    <source>
        <dbReference type="ARBA" id="ARBA00004123"/>
    </source>
</evidence>
<evidence type="ECO:0000313" key="4">
    <source>
        <dbReference type="EMBL" id="KAH8021388.1"/>
    </source>
</evidence>
<comment type="caution">
    <text evidence="4">The sequence shown here is derived from an EMBL/GenBank/DDBJ whole genome shotgun (WGS) entry which is preliminary data.</text>
</comment>